<keyword evidence="3" id="KW-1185">Reference proteome</keyword>
<sequence length="418" mass="48580">MSSQKKDKSTGVEYHCKELERLLRKKLGEELVLVNYKADNLIALGENFGSKILKIDAKIQLSKNSKTENLYMIVKTVMETDYEVDWTTLLRKEIFMYTYIITQYEKIEVQRGLKRGLEIKSIVPTLYGHRMSLDENRSTADQDALILLGNLTVQGYYVGDKKIGLDLEHSILTLKSLAKFHAFGLAAKRQYPSDFDLIKVQSDLVGFGSRALEVGYAGILNLFKTNPLFEQYSDRIEAIATCRKDVWDVNPVSHEPWTTIIHGDFWTNNIMFHKDELGRLDDLKFIDFQTYRFADVFVDLVYFLGTSLNDEVVSKHFDEMIDVYYVELVSVLRDLKVDLLDFERKKFDEGFKKDAGMEILRCAVALNFFNSDVDENATEEDRLELFDKLIKCRSVSEQFSKKLLRVLQIYEEKGWLHY</sequence>
<organism evidence="2 3">
    <name type="scientific">Nasonia vitripennis</name>
    <name type="common">Parasitic wasp</name>
    <dbReference type="NCBI Taxonomy" id="7425"/>
    <lineage>
        <taxon>Eukaryota</taxon>
        <taxon>Metazoa</taxon>
        <taxon>Ecdysozoa</taxon>
        <taxon>Arthropoda</taxon>
        <taxon>Hexapoda</taxon>
        <taxon>Insecta</taxon>
        <taxon>Pterygota</taxon>
        <taxon>Neoptera</taxon>
        <taxon>Endopterygota</taxon>
        <taxon>Hymenoptera</taxon>
        <taxon>Apocrita</taxon>
        <taxon>Proctotrupomorpha</taxon>
        <taxon>Chalcidoidea</taxon>
        <taxon>Pteromalidae</taxon>
        <taxon>Pteromalinae</taxon>
        <taxon>Nasonia</taxon>
    </lineage>
</organism>
<dbReference type="PANTHER" id="PTHR11012:SF55">
    <property type="entry name" value="BHLH DOMAIN-CONTAINING PROTEIN"/>
    <property type="match status" value="1"/>
</dbReference>
<dbReference type="InterPro" id="IPR011009">
    <property type="entry name" value="Kinase-like_dom_sf"/>
</dbReference>
<dbReference type="Gene3D" id="3.90.1200.10">
    <property type="match status" value="1"/>
</dbReference>
<evidence type="ECO:0000313" key="2">
    <source>
        <dbReference type="EnsemblMetazoa" id="XP_001600717"/>
    </source>
</evidence>
<dbReference type="InterPro" id="IPR004119">
    <property type="entry name" value="EcKL"/>
</dbReference>
<dbReference type="OrthoDB" id="191037at2759"/>
<protein>
    <recommendedName>
        <fullName evidence="1">CHK kinase-like domain-containing protein</fullName>
    </recommendedName>
</protein>
<evidence type="ECO:0000313" key="3">
    <source>
        <dbReference type="Proteomes" id="UP000002358"/>
    </source>
</evidence>
<gene>
    <name evidence="2" type="primary">100116174</name>
</gene>
<dbReference type="KEGG" id="nvi:100116174"/>
<dbReference type="Pfam" id="PF02958">
    <property type="entry name" value="EcKL"/>
    <property type="match status" value="1"/>
</dbReference>
<name>A0A7M7LIY0_NASVI</name>
<reference evidence="2" key="1">
    <citation type="submission" date="2021-01" db="UniProtKB">
        <authorList>
            <consortium name="EnsemblMetazoa"/>
        </authorList>
    </citation>
    <scope>IDENTIFICATION</scope>
</reference>
<proteinExistence type="predicted"/>
<accession>A0A7M7LIY0</accession>
<dbReference type="InterPro" id="IPR015897">
    <property type="entry name" value="CHK_kinase-like"/>
</dbReference>
<dbReference type="PANTHER" id="PTHR11012">
    <property type="entry name" value="PROTEIN KINASE-LIKE DOMAIN-CONTAINING"/>
    <property type="match status" value="1"/>
</dbReference>
<dbReference type="SMART" id="SM00587">
    <property type="entry name" value="CHK"/>
    <property type="match status" value="1"/>
</dbReference>
<dbReference type="OMA" id="YHCKELE"/>
<evidence type="ECO:0000259" key="1">
    <source>
        <dbReference type="SMART" id="SM00587"/>
    </source>
</evidence>
<feature type="domain" description="CHK kinase-like" evidence="1">
    <location>
        <begin position="146"/>
        <end position="334"/>
    </location>
</feature>
<dbReference type="Proteomes" id="UP000002358">
    <property type="component" value="Unassembled WGS sequence"/>
</dbReference>
<dbReference type="SUPFAM" id="SSF56112">
    <property type="entry name" value="Protein kinase-like (PK-like)"/>
    <property type="match status" value="1"/>
</dbReference>
<dbReference type="EnsemblMetazoa" id="XM_001600667">
    <property type="protein sequence ID" value="XP_001600717"/>
    <property type="gene ID" value="LOC100116174"/>
</dbReference>
<dbReference type="AlphaFoldDB" id="A0A7M7LIY0"/>
<dbReference type="InParanoid" id="A0A7M7LIY0"/>